<feature type="transmembrane region" description="Helical" evidence="2">
    <location>
        <begin position="29"/>
        <end position="50"/>
    </location>
</feature>
<dbReference type="EMBL" id="MN739412">
    <property type="protein sequence ID" value="QHT03491.1"/>
    <property type="molecule type" value="Genomic_DNA"/>
</dbReference>
<feature type="region of interest" description="Disordered" evidence="1">
    <location>
        <begin position="54"/>
        <end position="73"/>
    </location>
</feature>
<evidence type="ECO:0000256" key="2">
    <source>
        <dbReference type="SAM" id="Phobius"/>
    </source>
</evidence>
<sequence length="73" mass="8013">MATVSPDEVDELFNRIVSRKLDGTTSSRWTSVLVLLVIVVLVVTATVYYLHKQRKKSSSASVAEPIPKVVVNA</sequence>
<protein>
    <submittedName>
        <fullName evidence="3">Uncharacterized protein</fullName>
    </submittedName>
</protein>
<accession>A0A6C0CGC4</accession>
<evidence type="ECO:0000256" key="1">
    <source>
        <dbReference type="SAM" id="MobiDB-lite"/>
    </source>
</evidence>
<keyword evidence="2" id="KW-0812">Transmembrane</keyword>
<organism evidence="3">
    <name type="scientific">viral metagenome</name>
    <dbReference type="NCBI Taxonomy" id="1070528"/>
    <lineage>
        <taxon>unclassified sequences</taxon>
        <taxon>metagenomes</taxon>
        <taxon>organismal metagenomes</taxon>
    </lineage>
</organism>
<keyword evidence="2" id="KW-0472">Membrane</keyword>
<dbReference type="AlphaFoldDB" id="A0A6C0CGC4"/>
<evidence type="ECO:0000313" key="3">
    <source>
        <dbReference type="EMBL" id="QHT03491.1"/>
    </source>
</evidence>
<proteinExistence type="predicted"/>
<reference evidence="3" key="1">
    <citation type="journal article" date="2020" name="Nature">
        <title>Giant virus diversity and host interactions through global metagenomics.</title>
        <authorList>
            <person name="Schulz F."/>
            <person name="Roux S."/>
            <person name="Paez-Espino D."/>
            <person name="Jungbluth S."/>
            <person name="Walsh D.A."/>
            <person name="Denef V.J."/>
            <person name="McMahon K.D."/>
            <person name="Konstantinidis K.T."/>
            <person name="Eloe-Fadrosh E.A."/>
            <person name="Kyrpides N.C."/>
            <person name="Woyke T."/>
        </authorList>
    </citation>
    <scope>NUCLEOTIDE SEQUENCE</scope>
    <source>
        <strain evidence="3">GVMAG-M-3300021079-18</strain>
    </source>
</reference>
<name>A0A6C0CGC4_9ZZZZ</name>
<keyword evidence="2" id="KW-1133">Transmembrane helix</keyword>